<dbReference type="EMBL" id="JBAMIC010000019">
    <property type="protein sequence ID" value="KAK7093307.1"/>
    <property type="molecule type" value="Genomic_DNA"/>
</dbReference>
<dbReference type="Gene3D" id="2.60.40.10">
    <property type="entry name" value="Immunoglobulins"/>
    <property type="match status" value="1"/>
</dbReference>
<keyword evidence="1" id="KW-1133">Transmembrane helix</keyword>
<accession>A0AAN9AUA0</accession>
<gene>
    <name evidence="3" type="ORF">V1264_007085</name>
</gene>
<evidence type="ECO:0000256" key="2">
    <source>
        <dbReference type="SAM" id="SignalP"/>
    </source>
</evidence>
<name>A0AAN9AUA0_9CAEN</name>
<evidence type="ECO:0000256" key="1">
    <source>
        <dbReference type="SAM" id="Phobius"/>
    </source>
</evidence>
<feature type="chain" id="PRO_5043034742" description="Ig-like domain-containing protein" evidence="2">
    <location>
        <begin position="22"/>
        <end position="657"/>
    </location>
</feature>
<sequence length="657" mass="71915">MVARLLIGLFAVTCFHLSTEGARMWSCDSDRKNVEGKDTPNPRCYVNSRATVRWTLVTEYGATLHLATCYGLNNCSNPDSSSVYGLHYGSASLTVLQFVKIASRFSGKVTCQETLTNGTVLSDTCQVNVARVSFGSTHQFDILENDTRTTYCYSSPYKPSTVTWSLTKNSGQTLDLGTCTAVGQCTSPHAPQITLQRPYDYSSRVSFQRIDRSNGGEIFCSFTYNGLTETDNVTLNVYSPATDSNCYAAVHPGNWSTSLSCDISNVFSSAGDYYISVREHIKVLGVINWRGYGDSFVSNDRISYRDMLTPYTNSTDNEVYYRGRLTYSWPLLPLQGIYTRLSVFVYSGFSVYANPVDVGYPVNITTPSQPTHNCSDLNYIPETGVVPCVCTADYLGSPAGRLVWLLGNIPIATGDYGVTQLTFPSGKVSRQHDGKMVTCQRDWVQPINTALTRFVAHGPDSVTLHVMQSNDVGNNTWFHVISHVIEMKPMKADMVQWGGECQGQQGFTCTLGPRPAAEVDGKTVTCRVTNAANNGHSAEASVVINIFGFTQSQTKRDEVNGTAVGVGIVLGIVIIAFVVVMIILYRRGRLCNRPTQNAPTSQDDDDSHIYTGLKLSKVTKKKRNGAQRGVSCPSAVYQGDGDTVYENTAMGVQGGHM</sequence>
<dbReference type="Proteomes" id="UP001374579">
    <property type="component" value="Unassembled WGS sequence"/>
</dbReference>
<proteinExistence type="predicted"/>
<evidence type="ECO:0008006" key="5">
    <source>
        <dbReference type="Google" id="ProtNLM"/>
    </source>
</evidence>
<feature type="signal peptide" evidence="2">
    <location>
        <begin position="1"/>
        <end position="21"/>
    </location>
</feature>
<dbReference type="AlphaFoldDB" id="A0AAN9AUA0"/>
<keyword evidence="1" id="KW-0812">Transmembrane</keyword>
<keyword evidence="2" id="KW-0732">Signal</keyword>
<keyword evidence="1" id="KW-0472">Membrane</keyword>
<protein>
    <recommendedName>
        <fullName evidence="5">Ig-like domain-containing protein</fullName>
    </recommendedName>
</protein>
<evidence type="ECO:0000313" key="3">
    <source>
        <dbReference type="EMBL" id="KAK7093307.1"/>
    </source>
</evidence>
<organism evidence="3 4">
    <name type="scientific">Littorina saxatilis</name>
    <dbReference type="NCBI Taxonomy" id="31220"/>
    <lineage>
        <taxon>Eukaryota</taxon>
        <taxon>Metazoa</taxon>
        <taxon>Spiralia</taxon>
        <taxon>Lophotrochozoa</taxon>
        <taxon>Mollusca</taxon>
        <taxon>Gastropoda</taxon>
        <taxon>Caenogastropoda</taxon>
        <taxon>Littorinimorpha</taxon>
        <taxon>Littorinoidea</taxon>
        <taxon>Littorinidae</taxon>
        <taxon>Littorina</taxon>
    </lineage>
</organism>
<evidence type="ECO:0000313" key="4">
    <source>
        <dbReference type="Proteomes" id="UP001374579"/>
    </source>
</evidence>
<dbReference type="InterPro" id="IPR013783">
    <property type="entry name" value="Ig-like_fold"/>
</dbReference>
<comment type="caution">
    <text evidence="3">The sequence shown here is derived from an EMBL/GenBank/DDBJ whole genome shotgun (WGS) entry which is preliminary data.</text>
</comment>
<keyword evidence="4" id="KW-1185">Reference proteome</keyword>
<reference evidence="3 4" key="1">
    <citation type="submission" date="2024-02" db="EMBL/GenBank/DDBJ databases">
        <title>Chromosome-scale genome assembly of the rough periwinkle Littorina saxatilis.</title>
        <authorList>
            <person name="De Jode A."/>
            <person name="Faria R."/>
            <person name="Formenti G."/>
            <person name="Sims Y."/>
            <person name="Smith T.P."/>
            <person name="Tracey A."/>
            <person name="Wood J.M.D."/>
            <person name="Zagrodzka Z.B."/>
            <person name="Johannesson K."/>
            <person name="Butlin R.K."/>
            <person name="Leder E.H."/>
        </authorList>
    </citation>
    <scope>NUCLEOTIDE SEQUENCE [LARGE SCALE GENOMIC DNA]</scope>
    <source>
        <strain evidence="3">Snail1</strain>
        <tissue evidence="3">Muscle</tissue>
    </source>
</reference>
<feature type="transmembrane region" description="Helical" evidence="1">
    <location>
        <begin position="563"/>
        <end position="585"/>
    </location>
</feature>